<name>A0A2U2CA08_9RHOB</name>
<dbReference type="InterPro" id="IPR011644">
    <property type="entry name" value="Heme_NO-bd"/>
</dbReference>
<dbReference type="GO" id="GO:0020037">
    <property type="term" value="F:heme binding"/>
    <property type="evidence" value="ECO:0007669"/>
    <property type="project" value="InterPro"/>
</dbReference>
<evidence type="ECO:0000313" key="2">
    <source>
        <dbReference type="EMBL" id="PWE28707.1"/>
    </source>
</evidence>
<dbReference type="EMBL" id="QEYD01000006">
    <property type="protein sequence ID" value="PWE28707.1"/>
    <property type="molecule type" value="Genomic_DNA"/>
</dbReference>
<comment type="caution">
    <text evidence="2">The sequence shown here is derived from an EMBL/GenBank/DDBJ whole genome shotgun (WGS) entry which is preliminary data.</text>
</comment>
<keyword evidence="3" id="KW-1185">Reference proteome</keyword>
<dbReference type="InterPro" id="IPR024096">
    <property type="entry name" value="NO_sig/Golgi_transp_ligand-bd"/>
</dbReference>
<evidence type="ECO:0000313" key="3">
    <source>
        <dbReference type="Proteomes" id="UP000244940"/>
    </source>
</evidence>
<organism evidence="2 3">
    <name type="scientific">Pararhodobacter marinus</name>
    <dbReference type="NCBI Taxonomy" id="2184063"/>
    <lineage>
        <taxon>Bacteria</taxon>
        <taxon>Pseudomonadati</taxon>
        <taxon>Pseudomonadota</taxon>
        <taxon>Alphaproteobacteria</taxon>
        <taxon>Rhodobacterales</taxon>
        <taxon>Paracoccaceae</taxon>
        <taxon>Pararhodobacter</taxon>
    </lineage>
</organism>
<feature type="domain" description="Heme NO-binding" evidence="1">
    <location>
        <begin position="2"/>
        <end position="159"/>
    </location>
</feature>
<dbReference type="PANTHER" id="PTHR45655">
    <property type="entry name" value="GUANYLATE CYCLASE SOLUBLE SUBUNIT BETA-2"/>
    <property type="match status" value="1"/>
</dbReference>
<accession>A0A2U2CA08</accession>
<dbReference type="Gene3D" id="3.90.1520.10">
    <property type="entry name" value="H-NOX domain"/>
    <property type="match status" value="1"/>
</dbReference>
<dbReference type="RefSeq" id="WP_109533568.1">
    <property type="nucleotide sequence ID" value="NZ_CAXPUO010000074.1"/>
</dbReference>
<dbReference type="Proteomes" id="UP000244940">
    <property type="component" value="Unassembled WGS sequence"/>
</dbReference>
<dbReference type="SUPFAM" id="SSF111126">
    <property type="entry name" value="Ligand-binding domain in the NO signalling and Golgi transport"/>
    <property type="match status" value="1"/>
</dbReference>
<gene>
    <name evidence="2" type="ORF">C4N9_12050</name>
</gene>
<dbReference type="GeneID" id="94365623"/>
<dbReference type="PANTHER" id="PTHR45655:SF13">
    <property type="entry name" value="SOLUBLE GUANYLATE CYCLASE GCY-32-RELATED"/>
    <property type="match status" value="1"/>
</dbReference>
<dbReference type="InterPro" id="IPR038158">
    <property type="entry name" value="H-NOX_domain_sf"/>
</dbReference>
<reference evidence="2 3" key="1">
    <citation type="submission" date="2018-05" db="EMBL/GenBank/DDBJ databases">
        <title>Pararhodobacter marina sp. nov., isolated from deep-sea water of the Indian Ocean.</title>
        <authorList>
            <person name="Lai Q.Sr."/>
            <person name="Liu X."/>
            <person name="Shao Z."/>
        </authorList>
    </citation>
    <scope>NUCLEOTIDE SEQUENCE [LARGE SCALE GENOMIC DNA]</scope>
    <source>
        <strain evidence="2 3">CIC4N-9</strain>
    </source>
</reference>
<sequence>MHGLINKALQTFLCDSFGRATWDDVLARAGLRHRLDPDGFEAMNIYDDRWTQEILAAAGETLRRPQESLLEDLGTYLVSSERMENLRRLLRFGGVTFTDFLYSLDELQGRSALAVPDLDMPVLSISCTAEDSFALTCGPGWPGLGHVMLGVLRAMADDYGVLAVLDHCDTQGCTCPTGDRTCFEIITIRVHDPAHQAARQFDLATELL</sequence>
<dbReference type="OrthoDB" id="981203at2"/>
<protein>
    <submittedName>
        <fullName evidence="2">Heme NO-binding protein</fullName>
    </submittedName>
</protein>
<dbReference type="AlphaFoldDB" id="A0A2U2CA08"/>
<evidence type="ECO:0000259" key="1">
    <source>
        <dbReference type="Pfam" id="PF07700"/>
    </source>
</evidence>
<dbReference type="Pfam" id="PF07700">
    <property type="entry name" value="HNOB"/>
    <property type="match status" value="1"/>
</dbReference>
<proteinExistence type="predicted"/>